<evidence type="ECO:0000256" key="2">
    <source>
        <dbReference type="ARBA" id="ARBA00022840"/>
    </source>
</evidence>
<dbReference type="GO" id="GO:0006355">
    <property type="term" value="P:regulation of DNA-templated transcription"/>
    <property type="evidence" value="ECO:0007669"/>
    <property type="project" value="InterPro"/>
</dbReference>
<dbReference type="SUPFAM" id="SSF46894">
    <property type="entry name" value="C-terminal effector domain of the bipartite response regulators"/>
    <property type="match status" value="1"/>
</dbReference>
<dbReference type="InterPro" id="IPR027417">
    <property type="entry name" value="P-loop_NTPase"/>
</dbReference>
<evidence type="ECO:0000313" key="5">
    <source>
        <dbReference type="EMBL" id="KUO21522.1"/>
    </source>
</evidence>
<dbReference type="SMART" id="SM00421">
    <property type="entry name" value="HTH_LUXR"/>
    <property type="match status" value="1"/>
</dbReference>
<dbReference type="AlphaFoldDB" id="A0A101V2Z6"/>
<sequence>MVPSRLLGRKRECEQLDALLAAVQGGDSRALVIRGEAGAGKTALMEYVIERGRGFQTARVTGVQSEMELAFAGLQQLCAPMSDQLHRLPAAQRDALRAALGGGSERTPDRFLVALATLGLLTESAREGPLLCVIDDAQWLDRASVQILAFTERRLRAESVAMLFAVRLPDETSPGATEPAGLPELLVEGLPEREARALLRSAWQGREAECVNLSKVAAAEAARRGEGNQPVASAWARALLFNSLGRYRDALAAAREVSTDRYPLEIGAAIWSLSEFIEAAVLGGTPGQSADAFRCLTEVTRPSGTDWALGIEARSRALMSGSRDAEGHYREAIDRLGRTSVRGELARAHLLYGEWLRRERRRQAARDQLRTANDLFTAVGMEAFAERAAHELLAIGESVSRRNTGSPDELTAQEGLIVRFVREGLTNPEIGARLFLSPRTVEWHLRKIFSKLGVTSRKQLLDAPPDSSTRLSRHAPVAGQDDPWSCCSRKVRSA</sequence>
<dbReference type="PROSITE" id="PS50043">
    <property type="entry name" value="HTH_LUXR_2"/>
    <property type="match status" value="1"/>
</dbReference>
<dbReference type="STRING" id="909626.AQJ91_09410"/>
<reference evidence="5 6" key="1">
    <citation type="submission" date="2015-10" db="EMBL/GenBank/DDBJ databases">
        <title>Draft genome sequence of Streptomyces sp. RV15, isolated from a marine sponge.</title>
        <authorList>
            <person name="Ruckert C."/>
            <person name="Abdelmohsen U.R."/>
            <person name="Winkler A."/>
            <person name="Hentschel U."/>
            <person name="Kalinowski J."/>
            <person name="Kampfer P."/>
            <person name="Glaeser S."/>
        </authorList>
    </citation>
    <scope>NUCLEOTIDE SEQUENCE [LARGE SCALE GENOMIC DNA]</scope>
    <source>
        <strain evidence="5 6">RV15</strain>
    </source>
</reference>
<dbReference type="PANTHER" id="PTHR16305">
    <property type="entry name" value="TESTICULAR SOLUBLE ADENYLYL CYCLASE"/>
    <property type="match status" value="1"/>
</dbReference>
<dbReference type="GO" id="GO:0005737">
    <property type="term" value="C:cytoplasm"/>
    <property type="evidence" value="ECO:0007669"/>
    <property type="project" value="TreeGrafter"/>
</dbReference>
<comment type="caution">
    <text evidence="5">The sequence shown here is derived from an EMBL/GenBank/DDBJ whole genome shotgun (WGS) entry which is preliminary data.</text>
</comment>
<dbReference type="PRINTS" id="PR00038">
    <property type="entry name" value="HTHLUXR"/>
</dbReference>
<name>A0A101V2Z6_9ACTN</name>
<accession>A0A101V2Z6</accession>
<dbReference type="EMBL" id="LMXB01000024">
    <property type="protein sequence ID" value="KUO21522.1"/>
    <property type="molecule type" value="Genomic_DNA"/>
</dbReference>
<keyword evidence="1" id="KW-0547">Nucleotide-binding</keyword>
<dbReference type="GO" id="GO:0003677">
    <property type="term" value="F:DNA binding"/>
    <property type="evidence" value="ECO:0007669"/>
    <property type="project" value="InterPro"/>
</dbReference>
<dbReference type="Gene3D" id="3.40.50.300">
    <property type="entry name" value="P-loop containing nucleotide triphosphate hydrolases"/>
    <property type="match status" value="1"/>
</dbReference>
<keyword evidence="2" id="KW-0067">ATP-binding</keyword>
<dbReference type="Pfam" id="PF13191">
    <property type="entry name" value="AAA_16"/>
    <property type="match status" value="1"/>
</dbReference>
<protein>
    <recommendedName>
        <fullName evidence="4">HTH luxR-type domain-containing protein</fullName>
    </recommendedName>
</protein>
<evidence type="ECO:0000259" key="4">
    <source>
        <dbReference type="PROSITE" id="PS50043"/>
    </source>
</evidence>
<dbReference type="InterPro" id="IPR000792">
    <property type="entry name" value="Tscrpt_reg_LuxR_C"/>
</dbReference>
<gene>
    <name evidence="5" type="ORF">AQJ91_09410</name>
</gene>
<dbReference type="InterPro" id="IPR041664">
    <property type="entry name" value="AAA_16"/>
</dbReference>
<dbReference type="GO" id="GO:0004016">
    <property type="term" value="F:adenylate cyclase activity"/>
    <property type="evidence" value="ECO:0007669"/>
    <property type="project" value="TreeGrafter"/>
</dbReference>
<evidence type="ECO:0000256" key="1">
    <source>
        <dbReference type="ARBA" id="ARBA00022741"/>
    </source>
</evidence>
<feature type="region of interest" description="Disordered" evidence="3">
    <location>
        <begin position="460"/>
        <end position="483"/>
    </location>
</feature>
<dbReference type="Pfam" id="PF00196">
    <property type="entry name" value="GerE"/>
    <property type="match status" value="1"/>
</dbReference>
<evidence type="ECO:0000313" key="6">
    <source>
        <dbReference type="Proteomes" id="UP000053260"/>
    </source>
</evidence>
<dbReference type="Proteomes" id="UP000053260">
    <property type="component" value="Unassembled WGS sequence"/>
</dbReference>
<feature type="domain" description="HTH luxR-type" evidence="4">
    <location>
        <begin position="403"/>
        <end position="468"/>
    </location>
</feature>
<organism evidence="5 6">
    <name type="scientific">Streptomyces dysideae</name>
    <dbReference type="NCBI Taxonomy" id="909626"/>
    <lineage>
        <taxon>Bacteria</taxon>
        <taxon>Bacillati</taxon>
        <taxon>Actinomycetota</taxon>
        <taxon>Actinomycetes</taxon>
        <taxon>Kitasatosporales</taxon>
        <taxon>Streptomycetaceae</taxon>
        <taxon>Streptomyces</taxon>
    </lineage>
</organism>
<keyword evidence="6" id="KW-1185">Reference proteome</keyword>
<dbReference type="OrthoDB" id="7053960at2"/>
<evidence type="ECO:0000256" key="3">
    <source>
        <dbReference type="SAM" id="MobiDB-lite"/>
    </source>
</evidence>
<dbReference type="PANTHER" id="PTHR16305:SF35">
    <property type="entry name" value="TRANSCRIPTIONAL ACTIVATOR DOMAIN"/>
    <property type="match status" value="1"/>
</dbReference>
<proteinExistence type="predicted"/>
<dbReference type="InterPro" id="IPR036388">
    <property type="entry name" value="WH-like_DNA-bd_sf"/>
</dbReference>
<dbReference type="SUPFAM" id="SSF52540">
    <property type="entry name" value="P-loop containing nucleoside triphosphate hydrolases"/>
    <property type="match status" value="1"/>
</dbReference>
<dbReference type="InterPro" id="IPR016032">
    <property type="entry name" value="Sig_transdc_resp-reg_C-effctor"/>
</dbReference>
<dbReference type="RefSeq" id="WP_067018379.1">
    <property type="nucleotide sequence ID" value="NZ_KQ949078.1"/>
</dbReference>
<dbReference type="CDD" id="cd06170">
    <property type="entry name" value="LuxR_C_like"/>
    <property type="match status" value="1"/>
</dbReference>
<dbReference type="Gene3D" id="1.10.10.10">
    <property type="entry name" value="Winged helix-like DNA-binding domain superfamily/Winged helix DNA-binding domain"/>
    <property type="match status" value="1"/>
</dbReference>
<dbReference type="GO" id="GO:0005524">
    <property type="term" value="F:ATP binding"/>
    <property type="evidence" value="ECO:0007669"/>
    <property type="project" value="UniProtKB-KW"/>
</dbReference>